<reference evidence="6" key="1">
    <citation type="journal article" date="2021" name="Antonie Van Leeuwenhoek">
        <title>Draft genome and description of Waterburya agarophytonicola gen. nov. sp. nov. (Pleurocapsales, Cyanobacteria): a seaweed symbiont.</title>
        <authorList>
            <person name="Bonthond G."/>
            <person name="Shalygin S."/>
            <person name="Bayer T."/>
            <person name="Weinberger F."/>
        </authorList>
    </citation>
    <scope>NUCLEOTIDE SEQUENCE</scope>
    <source>
        <strain evidence="6">KI4</strain>
    </source>
</reference>
<sequence>MEESIRLDGVSLWRRTQEEFSYDLKRTILSFLEGKYRHPAKKIVLDNIDLTIEKGEKIGIIGANGSGKSTLLKLISGILTPTSGTVRVRGKVAPLIELSAGFDHELAVKDNIILYGVMLGYSQEEMKAKAKLILKFAELEDYALVPVKGLSSGMTARLGFAIATDTKPDILILDEVLSVGDVTFKNKCSQRMEEFWQDRVTVLLVSHSMELIRKNCHKAIWLEQGQIKMIGESNNVVDEYLRRVKPTELTSESAVESAIT</sequence>
<evidence type="ECO:0000313" key="6">
    <source>
        <dbReference type="EMBL" id="MCC0177218.1"/>
    </source>
</evidence>
<evidence type="ECO:0000256" key="3">
    <source>
        <dbReference type="ARBA" id="ARBA00022741"/>
    </source>
</evidence>
<dbReference type="SMART" id="SM00382">
    <property type="entry name" value="AAA"/>
    <property type="match status" value="1"/>
</dbReference>
<name>A0A964BRH3_9CYAN</name>
<organism evidence="6 7">
    <name type="scientific">Waterburya agarophytonicola KI4</name>
    <dbReference type="NCBI Taxonomy" id="2874699"/>
    <lineage>
        <taxon>Bacteria</taxon>
        <taxon>Bacillati</taxon>
        <taxon>Cyanobacteriota</taxon>
        <taxon>Cyanophyceae</taxon>
        <taxon>Pleurocapsales</taxon>
        <taxon>Hyellaceae</taxon>
        <taxon>Waterburya</taxon>
        <taxon>Waterburya agarophytonicola</taxon>
    </lineage>
</organism>
<dbReference type="PANTHER" id="PTHR46743">
    <property type="entry name" value="TEICHOIC ACIDS EXPORT ATP-BINDING PROTEIN TAGH"/>
    <property type="match status" value="1"/>
</dbReference>
<dbReference type="Proteomes" id="UP000729733">
    <property type="component" value="Unassembled WGS sequence"/>
</dbReference>
<dbReference type="GO" id="GO:0005524">
    <property type="term" value="F:ATP binding"/>
    <property type="evidence" value="ECO:0007669"/>
    <property type="project" value="UniProtKB-KW"/>
</dbReference>
<evidence type="ECO:0000256" key="4">
    <source>
        <dbReference type="ARBA" id="ARBA00022840"/>
    </source>
</evidence>
<dbReference type="Pfam" id="PF00005">
    <property type="entry name" value="ABC_tran"/>
    <property type="match status" value="1"/>
</dbReference>
<dbReference type="InterPro" id="IPR003593">
    <property type="entry name" value="AAA+_ATPase"/>
</dbReference>
<proteinExistence type="inferred from homology"/>
<dbReference type="InterPro" id="IPR027417">
    <property type="entry name" value="P-loop_NTPase"/>
</dbReference>
<dbReference type="SUPFAM" id="SSF52540">
    <property type="entry name" value="P-loop containing nucleoside triphosphate hydrolases"/>
    <property type="match status" value="1"/>
</dbReference>
<dbReference type="GO" id="GO:0016887">
    <property type="term" value="F:ATP hydrolysis activity"/>
    <property type="evidence" value="ECO:0007669"/>
    <property type="project" value="InterPro"/>
</dbReference>
<keyword evidence="7" id="KW-1185">Reference proteome</keyword>
<evidence type="ECO:0000313" key="7">
    <source>
        <dbReference type="Proteomes" id="UP000729733"/>
    </source>
</evidence>
<dbReference type="Gene3D" id="3.40.50.300">
    <property type="entry name" value="P-loop containing nucleotide triphosphate hydrolases"/>
    <property type="match status" value="1"/>
</dbReference>
<dbReference type="RefSeq" id="WP_369426756.1">
    <property type="nucleotide sequence ID" value="NZ_JADWDC010000018.1"/>
</dbReference>
<evidence type="ECO:0000259" key="5">
    <source>
        <dbReference type="PROSITE" id="PS50893"/>
    </source>
</evidence>
<feature type="domain" description="ABC transporter" evidence="5">
    <location>
        <begin position="24"/>
        <end position="249"/>
    </location>
</feature>
<keyword evidence="4 6" id="KW-0067">ATP-binding</keyword>
<dbReference type="InterPro" id="IPR050683">
    <property type="entry name" value="Bact_Polysacc_Export_ATP-bd"/>
</dbReference>
<dbReference type="PANTHER" id="PTHR46743:SF2">
    <property type="entry name" value="TEICHOIC ACIDS EXPORT ATP-BINDING PROTEIN TAGH"/>
    <property type="match status" value="1"/>
</dbReference>
<dbReference type="InterPro" id="IPR015860">
    <property type="entry name" value="ABC_transpr_TagH-like"/>
</dbReference>
<dbReference type="InterPro" id="IPR003439">
    <property type="entry name" value="ABC_transporter-like_ATP-bd"/>
</dbReference>
<keyword evidence="3" id="KW-0547">Nucleotide-binding</keyword>
<dbReference type="PROSITE" id="PS50893">
    <property type="entry name" value="ABC_TRANSPORTER_2"/>
    <property type="match status" value="1"/>
</dbReference>
<dbReference type="CDD" id="cd03220">
    <property type="entry name" value="ABC_KpsT_Wzt"/>
    <property type="match status" value="1"/>
</dbReference>
<evidence type="ECO:0000256" key="1">
    <source>
        <dbReference type="ARBA" id="ARBA00005417"/>
    </source>
</evidence>
<dbReference type="AlphaFoldDB" id="A0A964BRH3"/>
<accession>A0A964BRH3</accession>
<keyword evidence="2" id="KW-0813">Transport</keyword>
<dbReference type="GO" id="GO:0140359">
    <property type="term" value="F:ABC-type transporter activity"/>
    <property type="evidence" value="ECO:0007669"/>
    <property type="project" value="InterPro"/>
</dbReference>
<gene>
    <name evidence="6" type="ORF">I4641_09535</name>
</gene>
<evidence type="ECO:0000256" key="2">
    <source>
        <dbReference type="ARBA" id="ARBA00022448"/>
    </source>
</evidence>
<comment type="similarity">
    <text evidence="1">Belongs to the ABC transporter superfamily.</text>
</comment>
<dbReference type="EMBL" id="JADWDC010000018">
    <property type="protein sequence ID" value="MCC0177218.1"/>
    <property type="molecule type" value="Genomic_DNA"/>
</dbReference>
<comment type="caution">
    <text evidence="6">The sequence shown here is derived from an EMBL/GenBank/DDBJ whole genome shotgun (WGS) entry which is preliminary data.</text>
</comment>
<protein>
    <submittedName>
        <fullName evidence="6">ABC transporter ATP-binding protein</fullName>
    </submittedName>
</protein>
<dbReference type="GO" id="GO:0016020">
    <property type="term" value="C:membrane"/>
    <property type="evidence" value="ECO:0007669"/>
    <property type="project" value="InterPro"/>
</dbReference>